<dbReference type="InterPro" id="IPR001087">
    <property type="entry name" value="GDSL"/>
</dbReference>
<dbReference type="InterPro" id="IPR051238">
    <property type="entry name" value="GDSL_esterase/lipase"/>
</dbReference>
<evidence type="ECO:0000256" key="5">
    <source>
        <dbReference type="ARBA" id="ARBA00022801"/>
    </source>
</evidence>
<dbReference type="Pfam" id="PF00657">
    <property type="entry name" value="Lipase_GDSL"/>
    <property type="match status" value="1"/>
</dbReference>
<comment type="subcellular location">
    <subcellularLocation>
        <location evidence="1">Secreted</location>
    </subcellularLocation>
</comment>
<dbReference type="GO" id="GO:0005576">
    <property type="term" value="C:extracellular region"/>
    <property type="evidence" value="ECO:0007669"/>
    <property type="project" value="UniProtKB-SubCell"/>
</dbReference>
<accession>A0ABD3KQG3</accession>
<dbReference type="Proteomes" id="UP001634007">
    <property type="component" value="Unassembled WGS sequence"/>
</dbReference>
<keyword evidence="4 8" id="KW-0732">Signal</keyword>
<evidence type="ECO:0000256" key="3">
    <source>
        <dbReference type="ARBA" id="ARBA00022525"/>
    </source>
</evidence>
<protein>
    <recommendedName>
        <fullName evidence="11">GDSL esterase/lipase</fullName>
    </recommendedName>
</protein>
<evidence type="ECO:0000256" key="8">
    <source>
        <dbReference type="SAM" id="SignalP"/>
    </source>
</evidence>
<keyword evidence="6" id="KW-0442">Lipid degradation</keyword>
<proteinExistence type="inferred from homology"/>
<sequence length="352" mass="38244">MASKTAMLLFSFLAIPCFRKVVRGEPLVPCYFIFGDSLVDNGNNNNLKTSAKANRTPYGIDLSRTWPSGRFTNGLTMVDFIAQDLGFADLIPPYATASGDDLLRGVNYASASAGIRPETGSNLGVHISLDDQLQNHQNVTKAIVASVGEAKATKLLNSCLYTVGMGSNDYINNYFVKGSPASRNTPEQYATLLINQYSSQLKALHGFGARKIVLFKLGPIGCTPFAIASSGKNACVQEMNDAVRIFNDRLRPLVDQLNSAFTDAKFIVVNGLAMPTDLPSWINVVVANTCCPTDRTGLCLPNSKPCHTRSIHAFFDGFHPTETVHRVVAATAYRAYLPTEAYPTDIYHLVTS</sequence>
<organism evidence="9 10">
    <name type="scientific">Eucalyptus globulus</name>
    <name type="common">Tasmanian blue gum</name>
    <dbReference type="NCBI Taxonomy" id="34317"/>
    <lineage>
        <taxon>Eukaryota</taxon>
        <taxon>Viridiplantae</taxon>
        <taxon>Streptophyta</taxon>
        <taxon>Embryophyta</taxon>
        <taxon>Tracheophyta</taxon>
        <taxon>Spermatophyta</taxon>
        <taxon>Magnoliopsida</taxon>
        <taxon>eudicotyledons</taxon>
        <taxon>Gunneridae</taxon>
        <taxon>Pentapetalae</taxon>
        <taxon>rosids</taxon>
        <taxon>malvids</taxon>
        <taxon>Myrtales</taxon>
        <taxon>Myrtaceae</taxon>
        <taxon>Myrtoideae</taxon>
        <taxon>Eucalypteae</taxon>
        <taxon>Eucalyptus</taxon>
    </lineage>
</organism>
<evidence type="ECO:0000313" key="9">
    <source>
        <dbReference type="EMBL" id="KAL3741612.1"/>
    </source>
</evidence>
<dbReference type="SUPFAM" id="SSF52266">
    <property type="entry name" value="SGNH hydrolase"/>
    <property type="match status" value="1"/>
</dbReference>
<keyword evidence="7" id="KW-0443">Lipid metabolism</keyword>
<dbReference type="GO" id="GO:0016042">
    <property type="term" value="P:lipid catabolic process"/>
    <property type="evidence" value="ECO:0007669"/>
    <property type="project" value="UniProtKB-KW"/>
</dbReference>
<evidence type="ECO:0000256" key="2">
    <source>
        <dbReference type="ARBA" id="ARBA00008668"/>
    </source>
</evidence>
<dbReference type="PANTHER" id="PTHR45650:SF84">
    <property type="entry name" value="SGNH HYDROLASE-TYPE ESTERASE DOMAIN-CONTAINING PROTEIN"/>
    <property type="match status" value="1"/>
</dbReference>
<evidence type="ECO:0000256" key="4">
    <source>
        <dbReference type="ARBA" id="ARBA00022729"/>
    </source>
</evidence>
<keyword evidence="5" id="KW-0378">Hydrolase</keyword>
<evidence type="ECO:0008006" key="11">
    <source>
        <dbReference type="Google" id="ProtNLM"/>
    </source>
</evidence>
<dbReference type="CDD" id="cd01837">
    <property type="entry name" value="SGNH_plant_lipase_like"/>
    <property type="match status" value="1"/>
</dbReference>
<comment type="caution">
    <text evidence="9">The sequence shown here is derived from an EMBL/GenBank/DDBJ whole genome shotgun (WGS) entry which is preliminary data.</text>
</comment>
<name>A0ABD3KQG3_EUCGL</name>
<dbReference type="EMBL" id="JBJKBG010000004">
    <property type="protein sequence ID" value="KAL3741612.1"/>
    <property type="molecule type" value="Genomic_DNA"/>
</dbReference>
<dbReference type="InterPro" id="IPR036514">
    <property type="entry name" value="SGNH_hydro_sf"/>
</dbReference>
<keyword evidence="3" id="KW-0964">Secreted</keyword>
<dbReference type="Gene3D" id="3.40.50.1110">
    <property type="entry name" value="SGNH hydrolase"/>
    <property type="match status" value="1"/>
</dbReference>
<evidence type="ECO:0000256" key="1">
    <source>
        <dbReference type="ARBA" id="ARBA00004613"/>
    </source>
</evidence>
<evidence type="ECO:0000256" key="7">
    <source>
        <dbReference type="ARBA" id="ARBA00023098"/>
    </source>
</evidence>
<comment type="similarity">
    <text evidence="2">Belongs to the 'GDSL' lipolytic enzyme family.</text>
</comment>
<feature type="signal peptide" evidence="8">
    <location>
        <begin position="1"/>
        <end position="24"/>
    </location>
</feature>
<evidence type="ECO:0000313" key="10">
    <source>
        <dbReference type="Proteomes" id="UP001634007"/>
    </source>
</evidence>
<dbReference type="GO" id="GO:0016787">
    <property type="term" value="F:hydrolase activity"/>
    <property type="evidence" value="ECO:0007669"/>
    <property type="project" value="UniProtKB-KW"/>
</dbReference>
<keyword evidence="10" id="KW-1185">Reference proteome</keyword>
<feature type="chain" id="PRO_5044783572" description="GDSL esterase/lipase" evidence="8">
    <location>
        <begin position="25"/>
        <end position="352"/>
    </location>
</feature>
<evidence type="ECO:0000256" key="6">
    <source>
        <dbReference type="ARBA" id="ARBA00022963"/>
    </source>
</evidence>
<reference evidence="9 10" key="1">
    <citation type="submission" date="2024-11" db="EMBL/GenBank/DDBJ databases">
        <title>Chromosome-level genome assembly of Eucalyptus globulus Labill. provides insights into its genome evolution.</title>
        <authorList>
            <person name="Li X."/>
        </authorList>
    </citation>
    <scope>NUCLEOTIDE SEQUENCE [LARGE SCALE GENOMIC DNA]</scope>
    <source>
        <strain evidence="9">CL2024</strain>
        <tissue evidence="9">Fresh tender leaves</tissue>
    </source>
</reference>
<dbReference type="PANTHER" id="PTHR45650">
    <property type="entry name" value="GDSL-LIKE LIPASE/ACYLHYDROLASE-RELATED"/>
    <property type="match status" value="1"/>
</dbReference>
<dbReference type="AlphaFoldDB" id="A0ABD3KQG3"/>
<gene>
    <name evidence="9" type="ORF">ACJRO7_017126</name>
</gene>
<dbReference type="InterPro" id="IPR035669">
    <property type="entry name" value="SGNH_plant_lipase-like"/>
</dbReference>